<reference evidence="1 2" key="1">
    <citation type="submission" date="2017-04" db="EMBL/GenBank/DDBJ databases">
        <title>Novel microbial lineages endemic to geothermal iron-oxide mats fill important gaps in the evolutionary history of Archaea.</title>
        <authorList>
            <person name="Jay Z.J."/>
            <person name="Beam J.P."/>
            <person name="Dlakic M."/>
            <person name="Rusch D.B."/>
            <person name="Kozubal M.A."/>
            <person name="Inskeep W.P."/>
        </authorList>
    </citation>
    <scope>NUCLEOTIDE SEQUENCE [LARGE SCALE GENOMIC DNA]</scope>
    <source>
        <strain evidence="1">ECH_B_SAG-G16</strain>
    </source>
</reference>
<sequence length="87" mass="9823">MYPQSGWRLSDIREAGLRKNKKRKARLYLSKIGFFLYFNSTQGSSFEPRVPSVREGLPLWQNLRGLLGGGTQEPRAVFEGAQKSCGC</sequence>
<dbReference type="Proteomes" id="UP000241886">
    <property type="component" value="Unassembled WGS sequence"/>
</dbReference>
<comment type="caution">
    <text evidence="1">The sequence shown here is derived from an EMBL/GenBank/DDBJ whole genome shotgun (WGS) entry which is preliminary data.</text>
</comment>
<evidence type="ECO:0000313" key="1">
    <source>
        <dbReference type="EMBL" id="PSO04878.1"/>
    </source>
</evidence>
<organism evidence="1 2">
    <name type="scientific">Candidatus Marsarchaeota G2 archaeon ECH_B_SAG-G16</name>
    <dbReference type="NCBI Taxonomy" id="1978167"/>
    <lineage>
        <taxon>Archaea</taxon>
        <taxon>Candidatus Marsarchaeota</taxon>
        <taxon>Candidatus Marsarchaeota group 2</taxon>
    </lineage>
</organism>
<dbReference type="AlphaFoldDB" id="A0A2R6C1V8"/>
<proteinExistence type="predicted"/>
<protein>
    <submittedName>
        <fullName evidence="1">Uncharacterized protein</fullName>
    </submittedName>
</protein>
<dbReference type="EMBL" id="NEXO01000047">
    <property type="protein sequence ID" value="PSO04878.1"/>
    <property type="molecule type" value="Genomic_DNA"/>
</dbReference>
<evidence type="ECO:0000313" key="2">
    <source>
        <dbReference type="Proteomes" id="UP000241886"/>
    </source>
</evidence>
<gene>
    <name evidence="1" type="ORF">B9Q13_03375</name>
</gene>
<name>A0A2R6C1V8_9ARCH</name>
<accession>A0A2R6C1V8</accession>